<accession>A0A8K0L9M7</accession>
<reference evidence="2" key="1">
    <citation type="submission" date="2021-07" db="EMBL/GenBank/DDBJ databases">
        <title>Elsinoe batatas strain:CRI-CJ2 Genome sequencing and assembly.</title>
        <authorList>
            <person name="Huang L."/>
        </authorList>
    </citation>
    <scope>NUCLEOTIDE SEQUENCE</scope>
    <source>
        <strain evidence="2">CRI-CJ2</strain>
    </source>
</reference>
<evidence type="ECO:0000256" key="1">
    <source>
        <dbReference type="SAM" id="MobiDB-lite"/>
    </source>
</evidence>
<proteinExistence type="predicted"/>
<dbReference type="OrthoDB" id="4158841at2759"/>
<evidence type="ECO:0000313" key="3">
    <source>
        <dbReference type="Proteomes" id="UP000809789"/>
    </source>
</evidence>
<name>A0A8K0L9M7_9PEZI</name>
<gene>
    <name evidence="2" type="ORF">KVT40_000199</name>
</gene>
<evidence type="ECO:0000313" key="2">
    <source>
        <dbReference type="EMBL" id="KAG8631059.1"/>
    </source>
</evidence>
<feature type="region of interest" description="Disordered" evidence="1">
    <location>
        <begin position="153"/>
        <end position="232"/>
    </location>
</feature>
<sequence length="287" mass="30740">MTGQIPTSTTKTASHRLPAPALFVGPPSRNASNLSLARPGPSRPNTSHAPDSPLTRPTRPSVSPPGSPTQATGSILDLTRTTSNVPLRPRPSKSSIEAQWSDLQRTLNEVETAAPGSGVGIGGWTGGATVFGAGHGKALQELRDAQIRLAEAWGPTASREEDEQADDETAKTKARKDKKGGKDTKGERKVTGKSTEESAAGLSDTDSERGAKARPQRDGEEDLKNAAERREKNEEYFLKVKAGVQDVVAKLDEVSKAMRKVEGEGREIWDDNSLESREIQSQRAVET</sequence>
<feature type="compositionally biased region" description="Basic and acidic residues" evidence="1">
    <location>
        <begin position="206"/>
        <end position="232"/>
    </location>
</feature>
<feature type="compositionally biased region" description="Basic and acidic residues" evidence="1">
    <location>
        <begin position="180"/>
        <end position="196"/>
    </location>
</feature>
<dbReference type="EMBL" id="JAESVG020000001">
    <property type="protein sequence ID" value="KAG8631059.1"/>
    <property type="molecule type" value="Genomic_DNA"/>
</dbReference>
<comment type="caution">
    <text evidence="2">The sequence shown here is derived from an EMBL/GenBank/DDBJ whole genome shotgun (WGS) entry which is preliminary data.</text>
</comment>
<feature type="compositionally biased region" description="Polar residues" evidence="1">
    <location>
        <begin position="1"/>
        <end position="12"/>
    </location>
</feature>
<dbReference type="Proteomes" id="UP000809789">
    <property type="component" value="Unassembled WGS sequence"/>
</dbReference>
<feature type="region of interest" description="Disordered" evidence="1">
    <location>
        <begin position="1"/>
        <end position="96"/>
    </location>
</feature>
<protein>
    <submittedName>
        <fullName evidence="2">Uncharacterized protein</fullName>
    </submittedName>
</protein>
<feature type="compositionally biased region" description="Polar residues" evidence="1">
    <location>
        <begin position="68"/>
        <end position="85"/>
    </location>
</feature>
<organism evidence="2 3">
    <name type="scientific">Elsinoe batatas</name>
    <dbReference type="NCBI Taxonomy" id="2601811"/>
    <lineage>
        <taxon>Eukaryota</taxon>
        <taxon>Fungi</taxon>
        <taxon>Dikarya</taxon>
        <taxon>Ascomycota</taxon>
        <taxon>Pezizomycotina</taxon>
        <taxon>Dothideomycetes</taxon>
        <taxon>Dothideomycetidae</taxon>
        <taxon>Myriangiales</taxon>
        <taxon>Elsinoaceae</taxon>
        <taxon>Elsinoe</taxon>
    </lineage>
</organism>
<keyword evidence="3" id="KW-1185">Reference proteome</keyword>
<dbReference type="AlphaFoldDB" id="A0A8K0L9M7"/>
<dbReference type="Pfam" id="PF17242">
    <property type="entry name" value="DUF5315"/>
    <property type="match status" value="1"/>
</dbReference>